<keyword evidence="1" id="KW-0472">Membrane</keyword>
<keyword evidence="1" id="KW-0812">Transmembrane</keyword>
<dbReference type="PaxDb" id="2850-Phatr43325"/>
<keyword evidence="1" id="KW-1133">Transmembrane helix</keyword>
<dbReference type="EMBL" id="CM000606">
    <property type="protein sequence ID" value="EEC50381.1"/>
    <property type="molecule type" value="Genomic_DNA"/>
</dbReference>
<feature type="transmembrane region" description="Helical" evidence="1">
    <location>
        <begin position="132"/>
        <end position="151"/>
    </location>
</feature>
<dbReference type="HOGENOM" id="CLU_103146_0_0_1"/>
<dbReference type="KEGG" id="pti:PHATRDRAFT_43325"/>
<evidence type="ECO:0000313" key="2">
    <source>
        <dbReference type="EMBL" id="EEC50381.1"/>
    </source>
</evidence>
<sequence length="244" mass="26175">MSGCQGCCIFPHGRLSIYAMILAVSSYLFVISASWGCYYVEVGATFSENIPGLTVDFKSGIGLFSYEDVLDFNNNNNQLTCYYYTGSQIDAMDGAFKAARVFGVLANIFIGVSMLALVAVSCMEYPQVILKVVGGMLLAGSLFELLTLTFFASDVCNYDCDFYIGAGMAIGGTIVCFMTAIVVLQIPPAMESSLDLQSYTEQAVAYAPGTETITETALPDGTKKIIKTHVHGDGSKTIEETLVA</sequence>
<dbReference type="InParanoid" id="B7FRW0"/>
<reference evidence="2 3" key="1">
    <citation type="journal article" date="2008" name="Nature">
        <title>The Phaeodactylum genome reveals the evolutionary history of diatom genomes.</title>
        <authorList>
            <person name="Bowler C."/>
            <person name="Allen A.E."/>
            <person name="Badger J.H."/>
            <person name="Grimwood J."/>
            <person name="Jabbari K."/>
            <person name="Kuo A."/>
            <person name="Maheswari U."/>
            <person name="Martens C."/>
            <person name="Maumus F."/>
            <person name="Otillar R.P."/>
            <person name="Rayko E."/>
            <person name="Salamov A."/>
            <person name="Vandepoele K."/>
            <person name="Beszteri B."/>
            <person name="Gruber A."/>
            <person name="Heijde M."/>
            <person name="Katinka M."/>
            <person name="Mock T."/>
            <person name="Valentin K."/>
            <person name="Verret F."/>
            <person name="Berges J.A."/>
            <person name="Brownlee C."/>
            <person name="Cadoret J.P."/>
            <person name="Chiovitti A."/>
            <person name="Choi C.J."/>
            <person name="Coesel S."/>
            <person name="De Martino A."/>
            <person name="Detter J.C."/>
            <person name="Durkin C."/>
            <person name="Falciatore A."/>
            <person name="Fournet J."/>
            <person name="Haruta M."/>
            <person name="Huysman M.J."/>
            <person name="Jenkins B.D."/>
            <person name="Jiroutova K."/>
            <person name="Jorgensen R.E."/>
            <person name="Joubert Y."/>
            <person name="Kaplan A."/>
            <person name="Kroger N."/>
            <person name="Kroth P.G."/>
            <person name="La Roche J."/>
            <person name="Lindquist E."/>
            <person name="Lommer M."/>
            <person name="Martin-Jezequel V."/>
            <person name="Lopez P.J."/>
            <person name="Lucas S."/>
            <person name="Mangogna M."/>
            <person name="McGinnis K."/>
            <person name="Medlin L.K."/>
            <person name="Montsant A."/>
            <person name="Oudot-Le Secq M.P."/>
            <person name="Napoli C."/>
            <person name="Obornik M."/>
            <person name="Parker M.S."/>
            <person name="Petit J.L."/>
            <person name="Porcel B.M."/>
            <person name="Poulsen N."/>
            <person name="Robison M."/>
            <person name="Rychlewski L."/>
            <person name="Rynearson T.A."/>
            <person name="Schmutz J."/>
            <person name="Shapiro H."/>
            <person name="Siaut M."/>
            <person name="Stanley M."/>
            <person name="Sussman M.R."/>
            <person name="Taylor A.R."/>
            <person name="Vardi A."/>
            <person name="von Dassow P."/>
            <person name="Vyverman W."/>
            <person name="Willis A."/>
            <person name="Wyrwicz L.S."/>
            <person name="Rokhsar D.S."/>
            <person name="Weissenbach J."/>
            <person name="Armbrust E.V."/>
            <person name="Green B.R."/>
            <person name="Van de Peer Y."/>
            <person name="Grigoriev I.V."/>
        </authorList>
    </citation>
    <scope>NUCLEOTIDE SEQUENCE [LARGE SCALE GENOMIC DNA]</scope>
    <source>
        <strain evidence="2 3">CCAP 1055/1</strain>
    </source>
</reference>
<keyword evidence="3" id="KW-1185">Reference proteome</keyword>
<dbReference type="RefSeq" id="XP_002177567.1">
    <property type="nucleotide sequence ID" value="XM_002177531.1"/>
</dbReference>
<dbReference type="GeneID" id="7197387"/>
<dbReference type="Proteomes" id="UP000000759">
    <property type="component" value="Chromosome 2"/>
</dbReference>
<evidence type="ECO:0000313" key="3">
    <source>
        <dbReference type="Proteomes" id="UP000000759"/>
    </source>
</evidence>
<gene>
    <name evidence="2" type="ORF">PHATRDRAFT_43325</name>
</gene>
<evidence type="ECO:0000256" key="1">
    <source>
        <dbReference type="SAM" id="Phobius"/>
    </source>
</evidence>
<proteinExistence type="predicted"/>
<protein>
    <submittedName>
        <fullName evidence="2">Uncharacterized protein</fullName>
    </submittedName>
</protein>
<reference evidence="3" key="2">
    <citation type="submission" date="2008-08" db="EMBL/GenBank/DDBJ databases">
        <authorList>
            <consortium name="Diatom Consortium"/>
            <person name="Grigoriev I."/>
            <person name="Grimwood J."/>
            <person name="Kuo A."/>
            <person name="Otillar R.P."/>
            <person name="Salamov A."/>
            <person name="Detter J.C."/>
            <person name="Lindquist E."/>
            <person name="Shapiro H."/>
            <person name="Lucas S."/>
            <person name="Glavina del Rio T."/>
            <person name="Pitluck S."/>
            <person name="Rokhsar D."/>
            <person name="Bowler C."/>
        </authorList>
    </citation>
    <scope>GENOME REANNOTATION</scope>
    <source>
        <strain evidence="3">CCAP 1055/1</strain>
    </source>
</reference>
<accession>B7FRW0</accession>
<feature type="transmembrane region" description="Helical" evidence="1">
    <location>
        <begin position="163"/>
        <end position="184"/>
    </location>
</feature>
<dbReference type="AlphaFoldDB" id="B7FRW0"/>
<dbReference type="OrthoDB" id="53122at2759"/>
<feature type="transmembrane region" description="Helical" evidence="1">
    <location>
        <begin position="15"/>
        <end position="35"/>
    </location>
</feature>
<feature type="transmembrane region" description="Helical" evidence="1">
    <location>
        <begin position="101"/>
        <end position="120"/>
    </location>
</feature>
<organism evidence="2 3">
    <name type="scientific">Phaeodactylum tricornutum (strain CCAP 1055/1)</name>
    <dbReference type="NCBI Taxonomy" id="556484"/>
    <lineage>
        <taxon>Eukaryota</taxon>
        <taxon>Sar</taxon>
        <taxon>Stramenopiles</taxon>
        <taxon>Ochrophyta</taxon>
        <taxon>Bacillariophyta</taxon>
        <taxon>Bacillariophyceae</taxon>
        <taxon>Bacillariophycidae</taxon>
        <taxon>Naviculales</taxon>
        <taxon>Phaeodactylaceae</taxon>
        <taxon>Phaeodactylum</taxon>
    </lineage>
</organism>
<name>B7FRW0_PHATC</name>